<evidence type="ECO:0000256" key="4">
    <source>
        <dbReference type="ARBA" id="ARBA00023139"/>
    </source>
</evidence>
<dbReference type="SMART" id="SM01270">
    <property type="entry name" value="Longin"/>
    <property type="match status" value="1"/>
</dbReference>
<accession>A0A9Q0LRA4</accession>
<dbReference type="GO" id="GO:0016020">
    <property type="term" value="C:membrane"/>
    <property type="evidence" value="ECO:0007669"/>
    <property type="project" value="InterPro"/>
</dbReference>
<dbReference type="OMA" id="HYIGIIR"/>
<evidence type="ECO:0000256" key="2">
    <source>
        <dbReference type="ARBA" id="ARBA00022481"/>
    </source>
</evidence>
<keyword evidence="12" id="KW-1185">Reference proteome</keyword>
<evidence type="ECO:0000256" key="8">
    <source>
        <dbReference type="PROSITE-ProRule" id="PRU00290"/>
    </source>
</evidence>
<dbReference type="InterPro" id="IPR001388">
    <property type="entry name" value="Synaptobrevin-like"/>
</dbReference>
<evidence type="ECO:0000256" key="7">
    <source>
        <dbReference type="ARBA" id="ARBA00046278"/>
    </source>
</evidence>
<dbReference type="PANTHER" id="PTHR45806">
    <property type="entry name" value="SYNAPTOBREVIN HOMOLOG YKT6"/>
    <property type="match status" value="1"/>
</dbReference>
<keyword evidence="2" id="KW-0488">Methylation</keyword>
<dbReference type="GO" id="GO:0005794">
    <property type="term" value="C:Golgi apparatus"/>
    <property type="evidence" value="ECO:0007669"/>
    <property type="project" value="TreeGrafter"/>
</dbReference>
<dbReference type="AlphaFoldDB" id="A0A9Q0LRA4"/>
<gene>
    <name evidence="11" type="ORF">M0811_05169</name>
</gene>
<comment type="subcellular location">
    <subcellularLocation>
        <location evidence="7">Endomembrane system</location>
        <topology evidence="7">Lipid-anchor</topology>
        <orientation evidence="7">Cytoplasmic side</orientation>
    </subcellularLocation>
</comment>
<keyword evidence="3" id="KW-0472">Membrane</keyword>
<dbReference type="Gene3D" id="3.30.450.50">
    <property type="entry name" value="Longin domain"/>
    <property type="match status" value="1"/>
</dbReference>
<dbReference type="InterPro" id="IPR011012">
    <property type="entry name" value="Longin-like_dom_sf"/>
</dbReference>
<evidence type="ECO:0000256" key="6">
    <source>
        <dbReference type="ARBA" id="ARBA00023289"/>
    </source>
</evidence>
<evidence type="ECO:0000313" key="12">
    <source>
        <dbReference type="Proteomes" id="UP001149090"/>
    </source>
</evidence>
<proteinExistence type="inferred from homology"/>
<dbReference type="CDD" id="cd14824">
    <property type="entry name" value="Longin"/>
    <property type="match status" value="1"/>
</dbReference>
<keyword evidence="8" id="KW-0175">Coiled coil</keyword>
<evidence type="ECO:0000313" key="11">
    <source>
        <dbReference type="EMBL" id="KAJ5078381.1"/>
    </source>
</evidence>
<dbReference type="Proteomes" id="UP001149090">
    <property type="component" value="Unassembled WGS sequence"/>
</dbReference>
<dbReference type="PROSITE" id="PS00417">
    <property type="entry name" value="SYNAPTOBREVIN"/>
    <property type="match status" value="1"/>
</dbReference>
<protein>
    <submittedName>
        <fullName evidence="11">Synaptobrevin</fullName>
    </submittedName>
</protein>
<evidence type="ECO:0000256" key="3">
    <source>
        <dbReference type="ARBA" id="ARBA00023136"/>
    </source>
</evidence>
<evidence type="ECO:0000256" key="1">
    <source>
        <dbReference type="ARBA" id="ARBA00008025"/>
    </source>
</evidence>
<dbReference type="OrthoDB" id="27923at2759"/>
<feature type="domain" description="Longin" evidence="9">
    <location>
        <begin position="7"/>
        <end position="109"/>
    </location>
</feature>
<dbReference type="PRINTS" id="PR00219">
    <property type="entry name" value="SYNAPTOBREVN"/>
</dbReference>
<dbReference type="PANTHER" id="PTHR45806:SF1">
    <property type="entry name" value="SYNAPTOBREVIN HOMOLOG YKT6"/>
    <property type="match status" value="1"/>
</dbReference>
<reference evidence="11" key="1">
    <citation type="submission" date="2022-10" db="EMBL/GenBank/DDBJ databases">
        <title>Novel sulphate-reducing endosymbionts in the free-living metamonad Anaeramoeba.</title>
        <authorList>
            <person name="Jerlstrom-Hultqvist J."/>
            <person name="Cepicka I."/>
            <person name="Gallot-Lavallee L."/>
            <person name="Salas-Leiva D."/>
            <person name="Curtis B.A."/>
            <person name="Zahonova K."/>
            <person name="Pipaliya S."/>
            <person name="Dacks J."/>
            <person name="Roger A.J."/>
        </authorList>
    </citation>
    <scope>NUCLEOTIDE SEQUENCE</scope>
    <source>
        <strain evidence="11">BMAN</strain>
    </source>
</reference>
<dbReference type="Pfam" id="PF00957">
    <property type="entry name" value="Synaptobrevin"/>
    <property type="match status" value="1"/>
</dbReference>
<dbReference type="PROSITE" id="PS50859">
    <property type="entry name" value="LONGIN"/>
    <property type="match status" value="1"/>
</dbReference>
<evidence type="ECO:0000259" key="9">
    <source>
        <dbReference type="PROSITE" id="PS50859"/>
    </source>
</evidence>
<dbReference type="GO" id="GO:0005484">
    <property type="term" value="F:SNAP receptor activity"/>
    <property type="evidence" value="ECO:0007669"/>
    <property type="project" value="TreeGrafter"/>
</dbReference>
<name>A0A9Q0LRA4_ANAIG</name>
<sequence length="198" mass="22946">MKIISAILFRWPSDEKTPKVLAKVFDVSSFGFFQRSTVKQWAVFFSSTIIERTKTSQRQSVAENDYICHAFVRYDGLSGAAICDKEYPSRVAFSFVNKIMDDFASKYSKVWDKENQKFDTTDLESDLEKFQDPKSVDKLTKIQKELDETKIIIRDTIESALERGEKLDTLIDRSEILSNSSKQFYRTAKKQNQCCIIL</sequence>
<keyword evidence="6" id="KW-0636">Prenylation</keyword>
<dbReference type="SUPFAM" id="SSF58038">
    <property type="entry name" value="SNARE fusion complex"/>
    <property type="match status" value="1"/>
</dbReference>
<dbReference type="PROSITE" id="PS50892">
    <property type="entry name" value="V_SNARE"/>
    <property type="match status" value="1"/>
</dbReference>
<keyword evidence="5" id="KW-0449">Lipoprotein</keyword>
<dbReference type="GO" id="GO:0006888">
    <property type="term" value="P:endoplasmic reticulum to Golgi vesicle-mediated transport"/>
    <property type="evidence" value="ECO:0007669"/>
    <property type="project" value="TreeGrafter"/>
</dbReference>
<dbReference type="Gene3D" id="1.20.5.110">
    <property type="match status" value="1"/>
</dbReference>
<organism evidence="11 12">
    <name type="scientific">Anaeramoeba ignava</name>
    <name type="common">Anaerobic marine amoeba</name>
    <dbReference type="NCBI Taxonomy" id="1746090"/>
    <lineage>
        <taxon>Eukaryota</taxon>
        <taxon>Metamonada</taxon>
        <taxon>Anaeramoebidae</taxon>
        <taxon>Anaeramoeba</taxon>
    </lineage>
</organism>
<keyword evidence="4" id="KW-0564">Palmitate</keyword>
<dbReference type="InterPro" id="IPR042855">
    <property type="entry name" value="V_SNARE_CC"/>
</dbReference>
<evidence type="ECO:0000256" key="5">
    <source>
        <dbReference type="ARBA" id="ARBA00023288"/>
    </source>
</evidence>
<comment type="caution">
    <text evidence="11">The sequence shown here is derived from an EMBL/GenBank/DDBJ whole genome shotgun (WGS) entry which is preliminary data.</text>
</comment>
<dbReference type="EMBL" id="JAPDFW010000054">
    <property type="protein sequence ID" value="KAJ5078381.1"/>
    <property type="molecule type" value="Genomic_DNA"/>
</dbReference>
<dbReference type="InterPro" id="IPR010908">
    <property type="entry name" value="Longin_dom"/>
</dbReference>
<dbReference type="Pfam" id="PF13774">
    <property type="entry name" value="Longin"/>
    <property type="match status" value="1"/>
</dbReference>
<evidence type="ECO:0000259" key="10">
    <source>
        <dbReference type="PROSITE" id="PS50892"/>
    </source>
</evidence>
<comment type="similarity">
    <text evidence="1">Belongs to the synaptobrevin family.</text>
</comment>
<feature type="domain" description="V-SNARE coiled-coil homology" evidence="10">
    <location>
        <begin position="138"/>
        <end position="198"/>
    </location>
</feature>
<dbReference type="SUPFAM" id="SSF64356">
    <property type="entry name" value="SNARE-like"/>
    <property type="match status" value="1"/>
</dbReference>